<reference evidence="1 2" key="1">
    <citation type="journal article" date="2011" name="Plasmid">
        <title>Streptomyces turgidiscabies Car8 contains a modular pathogenicity island that shares virulence genes with other actinobacterial plant pathogens.</title>
        <authorList>
            <person name="Huguet-Tapia J.C."/>
            <person name="Badger J.H."/>
            <person name="Loria R."/>
            <person name="Pettis G.S."/>
        </authorList>
    </citation>
    <scope>NUCLEOTIDE SEQUENCE [LARGE SCALE GENOMIC DNA]</scope>
    <source>
        <strain evidence="1 2">Car8</strain>
    </source>
</reference>
<sequence>MTTTQPSTDSPPDNPRLALLRALNTPPYDTAAGKVGASLCEAEQLIDAFRAAVLRDVLWRLEQSSGHDVAAKLVEDNPELDELLNATEATT</sequence>
<proteinExistence type="predicted"/>
<gene>
    <name evidence="1" type="ORF">STRTUCAR8_08593</name>
</gene>
<organism evidence="1 2">
    <name type="scientific">Streptomyces turgidiscabies (strain Car8)</name>
    <dbReference type="NCBI Taxonomy" id="698760"/>
    <lineage>
        <taxon>Bacteria</taxon>
        <taxon>Bacillati</taxon>
        <taxon>Actinomycetota</taxon>
        <taxon>Actinomycetes</taxon>
        <taxon>Kitasatosporales</taxon>
        <taxon>Streptomycetaceae</taxon>
        <taxon>Streptomyces</taxon>
    </lineage>
</organism>
<accession>L7F978</accession>
<dbReference type="PATRIC" id="fig|698760.3.peg.3606"/>
<evidence type="ECO:0000313" key="1">
    <source>
        <dbReference type="EMBL" id="ELP67669.1"/>
    </source>
</evidence>
<keyword evidence="2" id="KW-1185">Reference proteome</keyword>
<name>L7F978_STRT8</name>
<dbReference type="EMBL" id="AEJB01000272">
    <property type="protein sequence ID" value="ELP67669.1"/>
    <property type="molecule type" value="Genomic_DNA"/>
</dbReference>
<dbReference type="RefSeq" id="WP_006377199.1">
    <property type="nucleotide sequence ID" value="NZ_AEJB01000272.1"/>
</dbReference>
<dbReference type="Proteomes" id="UP000010931">
    <property type="component" value="Unassembled WGS sequence"/>
</dbReference>
<dbReference type="AlphaFoldDB" id="L7F978"/>
<protein>
    <submittedName>
        <fullName evidence="1">Uncharacterized protein</fullName>
    </submittedName>
</protein>
<comment type="caution">
    <text evidence="1">The sequence shown here is derived from an EMBL/GenBank/DDBJ whole genome shotgun (WGS) entry which is preliminary data.</text>
</comment>
<evidence type="ECO:0000313" key="2">
    <source>
        <dbReference type="Proteomes" id="UP000010931"/>
    </source>
</evidence>